<comment type="caution">
    <text evidence="2">The sequence shown here is derived from an EMBL/GenBank/DDBJ whole genome shotgun (WGS) entry which is preliminary data.</text>
</comment>
<name>A0A8X6PR86_NEPPI</name>
<proteinExistence type="predicted"/>
<dbReference type="InterPro" id="IPR040676">
    <property type="entry name" value="DUF5641"/>
</dbReference>
<evidence type="ECO:0000313" key="2">
    <source>
        <dbReference type="EMBL" id="GFT77515.1"/>
    </source>
</evidence>
<dbReference type="EMBL" id="BMAW01071313">
    <property type="protein sequence ID" value="GFT77515.1"/>
    <property type="molecule type" value="Genomic_DNA"/>
</dbReference>
<dbReference type="AlphaFoldDB" id="A0A8X6PR86"/>
<protein>
    <recommendedName>
        <fullName evidence="1">DUF5641 domain-containing protein</fullName>
    </recommendedName>
</protein>
<dbReference type="Pfam" id="PF18701">
    <property type="entry name" value="DUF5641"/>
    <property type="match status" value="1"/>
</dbReference>
<sequence>MFFFDRSTTEVKNLDIRDANRYRKRLRFRVKVIELQKWFRSEYLGLLIQRQRQNTQMCNIRQGDIVLIGDDVKRSLQWPLARVLELIPGKDRLVKTVKLKTQSST</sequence>
<reference evidence="2" key="1">
    <citation type="submission" date="2020-08" db="EMBL/GenBank/DDBJ databases">
        <title>Multicomponent nature underlies the extraordinary mechanical properties of spider dragline silk.</title>
        <authorList>
            <person name="Kono N."/>
            <person name="Nakamura H."/>
            <person name="Mori M."/>
            <person name="Yoshida Y."/>
            <person name="Ohtoshi R."/>
            <person name="Malay A.D."/>
            <person name="Moran D.A.P."/>
            <person name="Tomita M."/>
            <person name="Numata K."/>
            <person name="Arakawa K."/>
        </authorList>
    </citation>
    <scope>NUCLEOTIDE SEQUENCE</scope>
</reference>
<keyword evidence="3" id="KW-1185">Reference proteome</keyword>
<dbReference type="OrthoDB" id="6423385at2759"/>
<accession>A0A8X6PR86</accession>
<evidence type="ECO:0000313" key="3">
    <source>
        <dbReference type="Proteomes" id="UP000887013"/>
    </source>
</evidence>
<organism evidence="2 3">
    <name type="scientific">Nephila pilipes</name>
    <name type="common">Giant wood spider</name>
    <name type="synonym">Nephila maculata</name>
    <dbReference type="NCBI Taxonomy" id="299642"/>
    <lineage>
        <taxon>Eukaryota</taxon>
        <taxon>Metazoa</taxon>
        <taxon>Ecdysozoa</taxon>
        <taxon>Arthropoda</taxon>
        <taxon>Chelicerata</taxon>
        <taxon>Arachnida</taxon>
        <taxon>Araneae</taxon>
        <taxon>Araneomorphae</taxon>
        <taxon>Entelegynae</taxon>
        <taxon>Araneoidea</taxon>
        <taxon>Nephilidae</taxon>
        <taxon>Nephila</taxon>
    </lineage>
</organism>
<dbReference type="Proteomes" id="UP000887013">
    <property type="component" value="Unassembled WGS sequence"/>
</dbReference>
<dbReference type="PANTHER" id="PTHR47331">
    <property type="entry name" value="PHD-TYPE DOMAIN-CONTAINING PROTEIN"/>
    <property type="match status" value="1"/>
</dbReference>
<evidence type="ECO:0000259" key="1">
    <source>
        <dbReference type="Pfam" id="PF18701"/>
    </source>
</evidence>
<gene>
    <name evidence="2" type="primary">AVEN_262337_1</name>
    <name evidence="2" type="ORF">NPIL_19781</name>
</gene>
<feature type="domain" description="DUF5641" evidence="1">
    <location>
        <begin position="37"/>
        <end position="104"/>
    </location>
</feature>